<evidence type="ECO:0000256" key="1">
    <source>
        <dbReference type="ARBA" id="ARBA00022801"/>
    </source>
</evidence>
<dbReference type="RefSeq" id="WP_005497816.1">
    <property type="nucleotide sequence ID" value="NZ_ABIC01000008.1"/>
</dbReference>
<feature type="binding site" evidence="3">
    <location>
        <position position="57"/>
    </location>
    <ligand>
        <name>substrate</name>
    </ligand>
</feature>
<dbReference type="PANTHER" id="PTHR46517:SF1">
    <property type="entry name" value="FRUCTOSE-2,6-BISPHOSPHATASE TIGAR"/>
    <property type="match status" value="1"/>
</dbReference>
<dbReference type="AlphaFoldDB" id="A9D3D1"/>
<comment type="caution">
    <text evidence="4">The sequence shown here is derived from an EMBL/GenBank/DDBJ whole genome shotgun (WGS) entry which is preliminary data.</text>
</comment>
<dbReference type="PANTHER" id="PTHR46517">
    <property type="entry name" value="FRUCTOSE-2,6-BISPHOSPHATASE TIGAR"/>
    <property type="match status" value="1"/>
</dbReference>
<gene>
    <name evidence="4" type="ORF">KT99_16394</name>
</gene>
<evidence type="ECO:0000256" key="3">
    <source>
        <dbReference type="PIRSR" id="PIRSR613078-2"/>
    </source>
</evidence>
<dbReference type="STRING" id="314608.KT99_16394"/>
<dbReference type="GO" id="GO:0045820">
    <property type="term" value="P:negative regulation of glycolytic process"/>
    <property type="evidence" value="ECO:0007669"/>
    <property type="project" value="TreeGrafter"/>
</dbReference>
<dbReference type="Gene3D" id="3.40.50.1240">
    <property type="entry name" value="Phosphoglycerate mutase-like"/>
    <property type="match status" value="1"/>
</dbReference>
<dbReference type="PIRSF" id="PIRSF000709">
    <property type="entry name" value="6PFK_2-Ptase"/>
    <property type="match status" value="1"/>
</dbReference>
<keyword evidence="5" id="KW-1185">Reference proteome</keyword>
<dbReference type="InterPro" id="IPR029033">
    <property type="entry name" value="His_PPase_superfam"/>
</dbReference>
<dbReference type="InterPro" id="IPR013078">
    <property type="entry name" value="His_Pase_superF_clade-1"/>
</dbReference>
<dbReference type="GO" id="GO:0004331">
    <property type="term" value="F:fructose-2,6-bisphosphate 2-phosphatase activity"/>
    <property type="evidence" value="ECO:0007669"/>
    <property type="project" value="TreeGrafter"/>
</dbReference>
<dbReference type="EMBL" id="ABIC01000008">
    <property type="protein sequence ID" value="EDQ01664.1"/>
    <property type="molecule type" value="Genomic_DNA"/>
</dbReference>
<evidence type="ECO:0000313" key="4">
    <source>
        <dbReference type="EMBL" id="EDQ01664.1"/>
    </source>
</evidence>
<dbReference type="SMART" id="SM00855">
    <property type="entry name" value="PGAM"/>
    <property type="match status" value="1"/>
</dbReference>
<reference evidence="4 5" key="1">
    <citation type="submission" date="2007-10" db="EMBL/GenBank/DDBJ databases">
        <authorList>
            <person name="Yayanos A."/>
            <person name="Ferriera S."/>
            <person name="Johnson J."/>
            <person name="Kravitz S."/>
            <person name="Halpern A."/>
            <person name="Remington K."/>
            <person name="Beeson K."/>
            <person name="Tran B."/>
            <person name="Rogers Y.-H."/>
            <person name="Friedman R."/>
            <person name="Venter J.C."/>
        </authorList>
    </citation>
    <scope>NUCLEOTIDE SEQUENCE [LARGE SCALE GENOMIC DNA]</scope>
    <source>
        <strain evidence="4 5">KT99</strain>
    </source>
</reference>
<name>A9D3D1_9GAMM</name>
<feature type="active site" description="Tele-phosphohistidine intermediate" evidence="2">
    <location>
        <position position="8"/>
    </location>
</feature>
<evidence type="ECO:0000313" key="5">
    <source>
        <dbReference type="Proteomes" id="UP000005839"/>
    </source>
</evidence>
<dbReference type="Proteomes" id="UP000005839">
    <property type="component" value="Unassembled WGS sequence"/>
</dbReference>
<feature type="binding site" evidence="3">
    <location>
        <begin position="7"/>
        <end position="14"/>
    </location>
    <ligand>
        <name>substrate</name>
    </ligand>
</feature>
<dbReference type="GO" id="GO:0043456">
    <property type="term" value="P:regulation of pentose-phosphate shunt"/>
    <property type="evidence" value="ECO:0007669"/>
    <property type="project" value="TreeGrafter"/>
</dbReference>
<sequence length="184" mass="20806">MKILFCRHGETHWNQEGRLQGQLDSKLTSQGQAQARRLGRLLVNLEPDLIMSSDLGRAMATAELVNESMDLVIKASPLLRERCFGELQGVSYDQQPGLWQAYEQRFRGNILDIEGAESAVDIMQRVQQFVDEIVGLDVQNLVVISHGEWLRTLQNMLAGDVPWSNKQALLKNCEVFELTQLIAN</sequence>
<dbReference type="GO" id="GO:0005829">
    <property type="term" value="C:cytosol"/>
    <property type="evidence" value="ECO:0007669"/>
    <property type="project" value="TreeGrafter"/>
</dbReference>
<keyword evidence="1" id="KW-0378">Hydrolase</keyword>
<dbReference type="Pfam" id="PF00300">
    <property type="entry name" value="His_Phos_1"/>
    <property type="match status" value="1"/>
</dbReference>
<evidence type="ECO:0000256" key="2">
    <source>
        <dbReference type="PIRSR" id="PIRSR613078-1"/>
    </source>
</evidence>
<feature type="active site" description="Proton donor/acceptor" evidence="2">
    <location>
        <position position="81"/>
    </location>
</feature>
<dbReference type="CDD" id="cd07067">
    <property type="entry name" value="HP_PGM_like"/>
    <property type="match status" value="1"/>
</dbReference>
<dbReference type="InterPro" id="IPR051695">
    <property type="entry name" value="Phosphoglycerate_Mutase"/>
</dbReference>
<accession>A9D3D1</accession>
<proteinExistence type="predicted"/>
<dbReference type="SUPFAM" id="SSF53254">
    <property type="entry name" value="Phosphoglycerate mutase-like"/>
    <property type="match status" value="1"/>
</dbReference>
<organism evidence="4 5">
    <name type="scientific">Shewanella benthica KT99</name>
    <dbReference type="NCBI Taxonomy" id="314608"/>
    <lineage>
        <taxon>Bacteria</taxon>
        <taxon>Pseudomonadati</taxon>
        <taxon>Pseudomonadota</taxon>
        <taxon>Gammaproteobacteria</taxon>
        <taxon>Alteromonadales</taxon>
        <taxon>Shewanellaceae</taxon>
        <taxon>Shewanella</taxon>
    </lineage>
</organism>
<protein>
    <submittedName>
        <fullName evidence="4">Phosphoglycerate/bisphosphoglycerate mutase</fullName>
    </submittedName>
</protein>